<evidence type="ECO:0000256" key="2">
    <source>
        <dbReference type="ARBA" id="ARBA00023157"/>
    </source>
</evidence>
<dbReference type="PANTHER" id="PTHR32444:SF183">
    <property type="entry name" value="APPLE DOMAIN-CONTAINING PROTEIN"/>
    <property type="match status" value="1"/>
</dbReference>
<dbReference type="InterPro" id="IPR036426">
    <property type="entry name" value="Bulb-type_lectin_dom_sf"/>
</dbReference>
<keyword evidence="2" id="KW-1015">Disulfide bond</keyword>
<protein>
    <submittedName>
        <fullName evidence="5">S-locus-specific glycoprotein S13</fullName>
    </submittedName>
</protein>
<dbReference type="InterPro" id="IPR001480">
    <property type="entry name" value="Bulb-type_lectin_dom"/>
</dbReference>
<feature type="domain" description="Bulb-type lectin" evidence="4">
    <location>
        <begin position="6"/>
        <end position="44"/>
    </location>
</feature>
<evidence type="ECO:0000313" key="6">
    <source>
        <dbReference type="Proteomes" id="UP000075243"/>
    </source>
</evidence>
<gene>
    <name evidence="5" type="ORF">KK1_035306</name>
</gene>
<dbReference type="Pfam" id="PF01453">
    <property type="entry name" value="B_lectin"/>
    <property type="match status" value="1"/>
</dbReference>
<accession>A0A151RL13</accession>
<proteinExistence type="predicted"/>
<evidence type="ECO:0000256" key="1">
    <source>
        <dbReference type="ARBA" id="ARBA00022729"/>
    </source>
</evidence>
<dbReference type="Gramene" id="C.cajan_39082.t">
    <property type="protein sequence ID" value="C.cajan_39082.t.cds1"/>
    <property type="gene ID" value="C.cajan_39082"/>
</dbReference>
<name>A0A151RL13_CAJCA</name>
<keyword evidence="1" id="KW-0732">Signal</keyword>
<dbReference type="Proteomes" id="UP000075243">
    <property type="component" value="Unassembled WGS sequence"/>
</dbReference>
<dbReference type="PANTHER" id="PTHR32444">
    <property type="entry name" value="BULB-TYPE LECTIN DOMAIN-CONTAINING PROTEIN"/>
    <property type="match status" value="1"/>
</dbReference>
<evidence type="ECO:0000313" key="5">
    <source>
        <dbReference type="EMBL" id="KYP43251.1"/>
    </source>
</evidence>
<organism evidence="5 6">
    <name type="scientific">Cajanus cajan</name>
    <name type="common">Pigeon pea</name>
    <name type="synonym">Cajanus indicus</name>
    <dbReference type="NCBI Taxonomy" id="3821"/>
    <lineage>
        <taxon>Eukaryota</taxon>
        <taxon>Viridiplantae</taxon>
        <taxon>Streptophyta</taxon>
        <taxon>Embryophyta</taxon>
        <taxon>Tracheophyta</taxon>
        <taxon>Spermatophyta</taxon>
        <taxon>Magnoliopsida</taxon>
        <taxon>eudicotyledons</taxon>
        <taxon>Gunneridae</taxon>
        <taxon>Pentapetalae</taxon>
        <taxon>rosids</taxon>
        <taxon>fabids</taxon>
        <taxon>Fabales</taxon>
        <taxon>Fabaceae</taxon>
        <taxon>Papilionoideae</taxon>
        <taxon>50 kb inversion clade</taxon>
        <taxon>NPAAA clade</taxon>
        <taxon>indigoferoid/millettioid clade</taxon>
        <taxon>Phaseoleae</taxon>
        <taxon>Cajanus</taxon>
    </lineage>
</organism>
<dbReference type="EMBL" id="KQ483676">
    <property type="protein sequence ID" value="KYP43251.1"/>
    <property type="molecule type" value="Genomic_DNA"/>
</dbReference>
<reference evidence="5" key="1">
    <citation type="journal article" date="2012" name="Nat. Biotechnol.">
        <title>Draft genome sequence of pigeonpea (Cajanus cajan), an orphan legume crop of resource-poor farmers.</title>
        <authorList>
            <person name="Varshney R.K."/>
            <person name="Chen W."/>
            <person name="Li Y."/>
            <person name="Bharti A.K."/>
            <person name="Saxena R.K."/>
            <person name="Schlueter J.A."/>
            <person name="Donoghue M.T."/>
            <person name="Azam S."/>
            <person name="Fan G."/>
            <person name="Whaley A.M."/>
            <person name="Farmer A.D."/>
            <person name="Sheridan J."/>
            <person name="Iwata A."/>
            <person name="Tuteja R."/>
            <person name="Penmetsa R.V."/>
            <person name="Wu W."/>
            <person name="Upadhyaya H.D."/>
            <person name="Yang S.P."/>
            <person name="Shah T."/>
            <person name="Saxena K.B."/>
            <person name="Michael T."/>
            <person name="McCombie W.R."/>
            <person name="Yang B."/>
            <person name="Zhang G."/>
            <person name="Yang H."/>
            <person name="Wang J."/>
            <person name="Spillane C."/>
            <person name="Cook D.R."/>
            <person name="May G.D."/>
            <person name="Xu X."/>
            <person name="Jackson S.A."/>
        </authorList>
    </citation>
    <scope>NUCLEOTIDE SEQUENCE [LARGE SCALE GENOMIC DNA]</scope>
</reference>
<evidence type="ECO:0000259" key="4">
    <source>
        <dbReference type="Pfam" id="PF01453"/>
    </source>
</evidence>
<sequence length="92" mass="10841">MERIVKRNTFFWQSFVYPCDTMMPGMKLGWNLVTGLDRFWSSWKSADDPAKGKYYLKVDIRGYPQLFLMKGSVKKFRSRSWNALALTGYPTQ</sequence>
<evidence type="ECO:0000256" key="3">
    <source>
        <dbReference type="ARBA" id="ARBA00023180"/>
    </source>
</evidence>
<dbReference type="OMA" id="WSSWKSA"/>
<dbReference type="SUPFAM" id="SSF51110">
    <property type="entry name" value="alpha-D-mannose-specific plant lectins"/>
    <property type="match status" value="2"/>
</dbReference>
<dbReference type="AlphaFoldDB" id="A0A151RL13"/>
<keyword evidence="6" id="KW-1185">Reference proteome</keyword>
<keyword evidence="3" id="KW-0325">Glycoprotein</keyword>
<dbReference type="STRING" id="3821.A0A151RL13"/>